<dbReference type="GO" id="GO:0015483">
    <property type="term" value="F:long-chain fatty acid transporting porin activity"/>
    <property type="evidence" value="ECO:0007669"/>
    <property type="project" value="TreeGrafter"/>
</dbReference>
<dbReference type="Pfam" id="PF03349">
    <property type="entry name" value="Toluene_X"/>
    <property type="match status" value="1"/>
</dbReference>
<comment type="subcellular location">
    <subcellularLocation>
        <location evidence="1">Cell outer membrane</location>
        <topology evidence="1">Multi-pass membrane protein</topology>
    </subcellularLocation>
</comment>
<reference evidence="13 14" key="2">
    <citation type="submission" date="2018-08" db="EMBL/GenBank/DDBJ databases">
        <title>A genome reference for cultivated species of the human gut microbiota.</title>
        <authorList>
            <person name="Zou Y."/>
            <person name="Xue W."/>
            <person name="Luo G."/>
        </authorList>
    </citation>
    <scope>NUCLEOTIDE SEQUENCE [LARGE SCALE GENOMIC DNA]</scope>
    <source>
        <strain evidence="11 14">AM27-46</strain>
        <strain evidence="10 13">OM07-9</strain>
    </source>
</reference>
<evidence type="ECO:0000256" key="4">
    <source>
        <dbReference type="ARBA" id="ARBA00022692"/>
    </source>
</evidence>
<keyword evidence="6" id="KW-0472">Membrane</keyword>
<evidence type="ECO:0000256" key="2">
    <source>
        <dbReference type="ARBA" id="ARBA00008163"/>
    </source>
</evidence>
<feature type="signal peptide" evidence="8">
    <location>
        <begin position="1"/>
        <end position="19"/>
    </location>
</feature>
<evidence type="ECO:0000313" key="10">
    <source>
        <dbReference type="EMBL" id="RGM54242.1"/>
    </source>
</evidence>
<evidence type="ECO:0000256" key="3">
    <source>
        <dbReference type="ARBA" id="ARBA00022452"/>
    </source>
</evidence>
<feature type="chain" id="PRO_5036301785" evidence="8">
    <location>
        <begin position="20"/>
        <end position="553"/>
    </location>
</feature>
<keyword evidence="7" id="KW-0998">Cell outer membrane</keyword>
<keyword evidence="3" id="KW-1134">Transmembrane beta strand</keyword>
<evidence type="ECO:0000313" key="9">
    <source>
        <dbReference type="EMBL" id="CUO59504.1"/>
    </source>
</evidence>
<sequence>MKKITMIALAMFTAVGAGAQTIYDATNIAQKELNGTARFVGMGGAMGALGGDISTIGTNPAGIGIYRSNDAMLTFGYSMTGTESNYVGNKFETNKNRWSFDNAGFVIASKIGNHTPLRYVNFGFNYHKSKSFYKNMTMQGLMGSIDNQYVSQVRSMAQQATDAAYAFYHRPQYDYPDQGAYLDYGRKDIYQHNYAGWLGTMGYQGALVLEDIESEDYNTYPPYIPSEADAYFLSRERGGVDQYDFNISFNINDRFYFGVTLGAYDVDYNKYSLYDEKYAYTLEGDTHVYDDEGYSLESFNRIHGSGFDFKFGAIFRPIEDSPLRIGLAVHTPIYYKLTYTTGALLTSDLYLPDDAGNERLTRTTVDTYSALGGRDMDRDFKLQTPWVFNASLGYTVGNNLALGAEYEYEDYSSMKFKYPEGDEMAWETGEADLCMKGVSTLRLGAEYKPIPAFSLRAGYNYSTAAYKKDAIKALPSNSINTDTDFANSKSMNTFTLGIGYRFSSFYADLAYKFDTYKSDFYPFYNDINGLVTPPTTEVTNTRSKVLFTLGMRF</sequence>
<evidence type="ECO:0000256" key="6">
    <source>
        <dbReference type="ARBA" id="ARBA00023136"/>
    </source>
</evidence>
<dbReference type="EMBL" id="QSTL01000012">
    <property type="protein sequence ID" value="RGM54242.1"/>
    <property type="molecule type" value="Genomic_DNA"/>
</dbReference>
<evidence type="ECO:0000256" key="1">
    <source>
        <dbReference type="ARBA" id="ARBA00004571"/>
    </source>
</evidence>
<dbReference type="Gene3D" id="2.40.160.60">
    <property type="entry name" value="Outer membrane protein transport protein (OMPP1/FadL/TodX)"/>
    <property type="match status" value="1"/>
</dbReference>
<evidence type="ECO:0000313" key="11">
    <source>
        <dbReference type="EMBL" id="RHE60777.1"/>
    </source>
</evidence>
<keyword evidence="5 8" id="KW-0732">Signal</keyword>
<keyword evidence="9" id="KW-0675">Receptor</keyword>
<proteinExistence type="inferred from homology"/>
<dbReference type="SUPFAM" id="SSF56935">
    <property type="entry name" value="Porins"/>
    <property type="match status" value="1"/>
</dbReference>
<dbReference type="Proteomes" id="UP000261295">
    <property type="component" value="Unassembled WGS sequence"/>
</dbReference>
<evidence type="ECO:0000313" key="12">
    <source>
        <dbReference type="Proteomes" id="UP000095419"/>
    </source>
</evidence>
<dbReference type="EMBL" id="QSKL01000003">
    <property type="protein sequence ID" value="RHE60777.1"/>
    <property type="molecule type" value="Genomic_DNA"/>
</dbReference>
<dbReference type="InterPro" id="IPR005017">
    <property type="entry name" value="OMPP1/FadL/TodX"/>
</dbReference>
<evidence type="ECO:0000256" key="8">
    <source>
        <dbReference type="SAM" id="SignalP"/>
    </source>
</evidence>
<accession>A0A174GAK8</accession>
<evidence type="ECO:0000256" key="7">
    <source>
        <dbReference type="ARBA" id="ARBA00023237"/>
    </source>
</evidence>
<dbReference type="Proteomes" id="UP000284640">
    <property type="component" value="Unassembled WGS sequence"/>
</dbReference>
<evidence type="ECO:0000313" key="13">
    <source>
        <dbReference type="Proteomes" id="UP000261295"/>
    </source>
</evidence>
<dbReference type="Proteomes" id="UP000095419">
    <property type="component" value="Unassembled WGS sequence"/>
</dbReference>
<protein>
    <submittedName>
        <fullName evidence="9">Hemin receptor</fullName>
    </submittedName>
    <submittedName>
        <fullName evidence="10">TonB-dependent receptor</fullName>
    </submittedName>
</protein>
<name>A0A174GAK8_BACUN</name>
<dbReference type="PANTHER" id="PTHR35093:SF8">
    <property type="entry name" value="OUTER MEMBRANE PROTEIN NMB0088-RELATED"/>
    <property type="match status" value="1"/>
</dbReference>
<dbReference type="EMBL" id="CYZF01000005">
    <property type="protein sequence ID" value="CUO59504.1"/>
    <property type="molecule type" value="Genomic_DNA"/>
</dbReference>
<evidence type="ECO:0000256" key="5">
    <source>
        <dbReference type="ARBA" id="ARBA00022729"/>
    </source>
</evidence>
<keyword evidence="4" id="KW-0812">Transmembrane</keyword>
<dbReference type="AlphaFoldDB" id="A0A174GAK8"/>
<dbReference type="GO" id="GO:0009279">
    <property type="term" value="C:cell outer membrane"/>
    <property type="evidence" value="ECO:0007669"/>
    <property type="project" value="UniProtKB-SubCell"/>
</dbReference>
<reference evidence="9 12" key="1">
    <citation type="submission" date="2015-09" db="EMBL/GenBank/DDBJ databases">
        <authorList>
            <consortium name="Pathogen Informatics"/>
        </authorList>
    </citation>
    <scope>NUCLEOTIDE SEQUENCE [LARGE SCALE GENOMIC DNA]</scope>
    <source>
        <strain evidence="9 12">2789STDY5608791</strain>
    </source>
</reference>
<dbReference type="PANTHER" id="PTHR35093">
    <property type="entry name" value="OUTER MEMBRANE PROTEIN NMB0088-RELATED"/>
    <property type="match status" value="1"/>
</dbReference>
<gene>
    <name evidence="11" type="ORF">DW729_06090</name>
    <name evidence="10" type="ORF">DXC07_13130</name>
    <name evidence="9" type="ORF">ERS417307_01981</name>
</gene>
<comment type="similarity">
    <text evidence="2">Belongs to the OmpP1/FadL family.</text>
</comment>
<dbReference type="RefSeq" id="WP_044468198.1">
    <property type="nucleotide sequence ID" value="NZ_CACRTC010000043.1"/>
</dbReference>
<evidence type="ECO:0000313" key="14">
    <source>
        <dbReference type="Proteomes" id="UP000284640"/>
    </source>
</evidence>
<organism evidence="9 12">
    <name type="scientific">Bacteroides uniformis</name>
    <dbReference type="NCBI Taxonomy" id="820"/>
    <lineage>
        <taxon>Bacteria</taxon>
        <taxon>Pseudomonadati</taxon>
        <taxon>Bacteroidota</taxon>
        <taxon>Bacteroidia</taxon>
        <taxon>Bacteroidales</taxon>
        <taxon>Bacteroidaceae</taxon>
        <taxon>Bacteroides</taxon>
    </lineage>
</organism>